<feature type="region of interest" description="Disordered" evidence="5">
    <location>
        <begin position="72"/>
        <end position="122"/>
    </location>
</feature>
<evidence type="ECO:0000256" key="3">
    <source>
        <dbReference type="ARBA" id="ARBA00023054"/>
    </source>
</evidence>
<gene>
    <name evidence="6" type="ORF">PRK78_006615</name>
</gene>
<evidence type="ECO:0000256" key="5">
    <source>
        <dbReference type="SAM" id="MobiDB-lite"/>
    </source>
</evidence>
<dbReference type="PANTHER" id="PTHR15157">
    <property type="entry name" value="UV RADIATION RESISTANCE-ASSOCIATED GENE PROTEIN"/>
    <property type="match status" value="1"/>
</dbReference>
<dbReference type="GO" id="GO:0005768">
    <property type="term" value="C:endosome"/>
    <property type="evidence" value="ECO:0007669"/>
    <property type="project" value="TreeGrafter"/>
</dbReference>
<evidence type="ECO:0000256" key="2">
    <source>
        <dbReference type="ARBA" id="ARBA00013807"/>
    </source>
</evidence>
<keyword evidence="3 4" id="KW-0175">Coiled coil</keyword>
<protein>
    <recommendedName>
        <fullName evidence="2">Autophagy-related protein 14</fullName>
    </recommendedName>
</protein>
<proteinExistence type="inferred from homology"/>
<evidence type="ECO:0000256" key="4">
    <source>
        <dbReference type="SAM" id="Coils"/>
    </source>
</evidence>
<comment type="similarity">
    <text evidence="1">Belongs to the ATG14 family.</text>
</comment>
<feature type="region of interest" description="Disordered" evidence="5">
    <location>
        <begin position="596"/>
        <end position="664"/>
    </location>
</feature>
<evidence type="ECO:0000256" key="1">
    <source>
        <dbReference type="ARBA" id="ARBA00009574"/>
    </source>
</evidence>
<dbReference type="Pfam" id="PF10186">
    <property type="entry name" value="ATG14"/>
    <property type="match status" value="1"/>
</dbReference>
<dbReference type="GO" id="GO:0035493">
    <property type="term" value="P:SNARE complex assembly"/>
    <property type="evidence" value="ECO:0007669"/>
    <property type="project" value="TreeGrafter"/>
</dbReference>
<feature type="compositionally biased region" description="Low complexity" evidence="5">
    <location>
        <begin position="620"/>
        <end position="633"/>
    </location>
</feature>
<sequence length="664" mass="73949">MSIAGDQNAGPAGRKPQPWLLASNRKLRHLQGISVRNLLVTPPPANRARGKTIDDESIPNTLQTPAKMLANKEARTVHHSRSATDLKRISSSTDTKLTAGEDGKQIRRKDLTSRRRSTLPWSGANPVVRQTRLEDIAASRMADTWFSLHCPGIEKPVYVSEVVERAMNPSFKNFDLNSCGPFVSRMDRVTVKFWVKPVNMEEYFLLLEVQVQLRALQYIGKTLESFHHPLPVNCVVFHFVDGVYAGLTDMPSREEPSLFQIPGKMDNDQTPTASFDSLMRLANLDRCIQDALATRDKLEAQINSVLEENKAHFDILNRKAQAEERLASVKRSVTAEKKRLQQSLKQKESLIASINARKEAMQQGRENQEKTRSYLQEAQTTKLSSEKLLKQTREESRGQIRRICEDLSSIYPIEPIAGKTLSFTILGIPLPNSNFENIDKEAVAAALGYTAHLVYLLSFYLSVPLPYPIQPYSSNSFIQDPISVGMTQRTFPLYPVNTHYRFEYGVFLLNKDIEYLLDRQGFRVLDIRQTLPNLKYLLYLLTSATSELPARKAGGVRGLLAGKAMTPSLSRQESAETVASDDCAFNQKRVGQGAPAFLIHGNGMPKPQQHARDDEDQPSAETLTTTKATPATAGDVGGTSSSSSGRHENLAFRPGGVQRSALTG</sequence>
<dbReference type="Proteomes" id="UP001219355">
    <property type="component" value="Chromosome 4"/>
</dbReference>
<accession>A0AAF0DLP3</accession>
<evidence type="ECO:0000313" key="6">
    <source>
        <dbReference type="EMBL" id="WEW61125.1"/>
    </source>
</evidence>
<evidence type="ECO:0000313" key="7">
    <source>
        <dbReference type="Proteomes" id="UP001219355"/>
    </source>
</evidence>
<keyword evidence="7" id="KW-1185">Reference proteome</keyword>
<feature type="compositionally biased region" description="Basic and acidic residues" evidence="5">
    <location>
        <begin position="72"/>
        <end position="88"/>
    </location>
</feature>
<dbReference type="PANTHER" id="PTHR15157:SF5">
    <property type="entry name" value="UV RADIATION RESISTANCE-ASSOCIATED GENE PROTEIN"/>
    <property type="match status" value="1"/>
</dbReference>
<dbReference type="GO" id="GO:0000149">
    <property type="term" value="F:SNARE binding"/>
    <property type="evidence" value="ECO:0007669"/>
    <property type="project" value="TreeGrafter"/>
</dbReference>
<organism evidence="6 7">
    <name type="scientific">Emydomyces testavorans</name>
    <dbReference type="NCBI Taxonomy" id="2070801"/>
    <lineage>
        <taxon>Eukaryota</taxon>
        <taxon>Fungi</taxon>
        <taxon>Dikarya</taxon>
        <taxon>Ascomycota</taxon>
        <taxon>Pezizomycotina</taxon>
        <taxon>Eurotiomycetes</taxon>
        <taxon>Eurotiomycetidae</taxon>
        <taxon>Onygenales</taxon>
        <taxon>Nannizziopsiaceae</taxon>
        <taxon>Emydomyces</taxon>
    </lineage>
</organism>
<dbReference type="GO" id="GO:0032991">
    <property type="term" value="C:protein-containing complex"/>
    <property type="evidence" value="ECO:0007669"/>
    <property type="project" value="UniProtKB-ARBA"/>
</dbReference>
<feature type="compositionally biased region" description="Basic and acidic residues" evidence="5">
    <location>
        <begin position="99"/>
        <end position="113"/>
    </location>
</feature>
<dbReference type="InterPro" id="IPR018791">
    <property type="entry name" value="UV_resistance/autophagy_Atg14"/>
</dbReference>
<dbReference type="AlphaFoldDB" id="A0AAF0DLP3"/>
<dbReference type="EMBL" id="CP120630">
    <property type="protein sequence ID" value="WEW61125.1"/>
    <property type="molecule type" value="Genomic_DNA"/>
</dbReference>
<dbReference type="GO" id="GO:0000323">
    <property type="term" value="C:lytic vacuole"/>
    <property type="evidence" value="ECO:0007669"/>
    <property type="project" value="TreeGrafter"/>
</dbReference>
<reference evidence="6" key="1">
    <citation type="submission" date="2023-03" db="EMBL/GenBank/DDBJ databases">
        <title>Emydomyces testavorans Genome Sequence.</title>
        <authorList>
            <person name="Hoyer L."/>
        </authorList>
    </citation>
    <scope>NUCLEOTIDE SEQUENCE</scope>
    <source>
        <strain evidence="6">16-2883</strain>
    </source>
</reference>
<feature type="coiled-coil region" evidence="4">
    <location>
        <begin position="281"/>
        <end position="395"/>
    </location>
</feature>
<name>A0AAF0DLP3_9EURO</name>